<feature type="signal peptide" evidence="8">
    <location>
        <begin position="1"/>
        <end position="18"/>
    </location>
</feature>
<dbReference type="PROSITE" id="PS51257">
    <property type="entry name" value="PROKAR_LIPOPROTEIN"/>
    <property type="match status" value="1"/>
</dbReference>
<accession>A0A1R3WQS9</accession>
<dbReference type="PANTHER" id="PTHR30329:SF21">
    <property type="entry name" value="LIPOPROTEIN YIAD-RELATED"/>
    <property type="match status" value="1"/>
</dbReference>
<evidence type="ECO:0000313" key="11">
    <source>
        <dbReference type="Proteomes" id="UP000192455"/>
    </source>
</evidence>
<feature type="domain" description="OmpA-like" evidence="9">
    <location>
        <begin position="103"/>
        <end position="220"/>
    </location>
</feature>
<dbReference type="InterPro" id="IPR050330">
    <property type="entry name" value="Bact_OuterMem_StrucFunc"/>
</dbReference>
<dbReference type="PRINTS" id="PR01021">
    <property type="entry name" value="OMPADOMAIN"/>
</dbReference>
<evidence type="ECO:0000256" key="7">
    <source>
        <dbReference type="PROSITE-ProRule" id="PRU00473"/>
    </source>
</evidence>
<dbReference type="Pfam" id="PF00691">
    <property type="entry name" value="OmpA"/>
    <property type="match status" value="1"/>
</dbReference>
<dbReference type="InterPro" id="IPR006664">
    <property type="entry name" value="OMP_bac"/>
</dbReference>
<keyword evidence="11" id="KW-1185">Reference proteome</keyword>
<dbReference type="EMBL" id="FTPS01000001">
    <property type="protein sequence ID" value="SIT79858.1"/>
    <property type="molecule type" value="Genomic_DNA"/>
</dbReference>
<evidence type="ECO:0000256" key="3">
    <source>
        <dbReference type="ARBA" id="ARBA00015281"/>
    </source>
</evidence>
<dbReference type="GO" id="GO:0009279">
    <property type="term" value="C:cell outer membrane"/>
    <property type="evidence" value="ECO:0007669"/>
    <property type="project" value="UniProtKB-SubCell"/>
</dbReference>
<keyword evidence="8" id="KW-0732">Signal</keyword>
<dbReference type="OrthoDB" id="9782229at2"/>
<dbReference type="Pfam" id="PF05433">
    <property type="entry name" value="Rick_17kDa_Anti"/>
    <property type="match status" value="1"/>
</dbReference>
<dbReference type="InterPro" id="IPR006665">
    <property type="entry name" value="OmpA-like"/>
</dbReference>
<dbReference type="InterPro" id="IPR008816">
    <property type="entry name" value="Gly_zipper_2TM_dom"/>
</dbReference>
<dbReference type="PROSITE" id="PS51123">
    <property type="entry name" value="OMPA_2"/>
    <property type="match status" value="1"/>
</dbReference>
<evidence type="ECO:0000259" key="9">
    <source>
        <dbReference type="PROSITE" id="PS51123"/>
    </source>
</evidence>
<feature type="chain" id="PRO_5012774416" description="17 kDa surface antigen" evidence="8">
    <location>
        <begin position="19"/>
        <end position="220"/>
    </location>
</feature>
<gene>
    <name evidence="10" type="ORF">SAMN05421849_1211</name>
</gene>
<evidence type="ECO:0000256" key="2">
    <source>
        <dbReference type="ARBA" id="ARBA00008681"/>
    </source>
</evidence>
<reference evidence="10 11" key="1">
    <citation type="submission" date="2017-01" db="EMBL/GenBank/DDBJ databases">
        <authorList>
            <person name="Mah S.A."/>
            <person name="Swanson W.J."/>
            <person name="Moy G.W."/>
            <person name="Vacquier V.D."/>
        </authorList>
    </citation>
    <scope>NUCLEOTIDE SEQUENCE [LARGE SCALE GENOMIC DNA]</scope>
    <source>
        <strain evidence="10 11">DSM 21219</strain>
    </source>
</reference>
<dbReference type="CDD" id="cd07185">
    <property type="entry name" value="OmpA_C-like"/>
    <property type="match status" value="1"/>
</dbReference>
<evidence type="ECO:0000256" key="5">
    <source>
        <dbReference type="ARBA" id="ARBA00023237"/>
    </source>
</evidence>
<dbReference type="PANTHER" id="PTHR30329">
    <property type="entry name" value="STATOR ELEMENT OF FLAGELLAR MOTOR COMPLEX"/>
    <property type="match status" value="1"/>
</dbReference>
<dbReference type="Gene3D" id="3.30.1330.60">
    <property type="entry name" value="OmpA-like domain"/>
    <property type="match status" value="1"/>
</dbReference>
<dbReference type="InterPro" id="IPR036737">
    <property type="entry name" value="OmpA-like_sf"/>
</dbReference>
<protein>
    <recommendedName>
        <fullName evidence="3">17 kDa surface antigen</fullName>
    </recommendedName>
</protein>
<proteinExistence type="inferred from homology"/>
<keyword evidence="5" id="KW-0998">Cell outer membrane</keyword>
<comment type="similarity">
    <text evidence="2">Belongs to the rickettsiale 17 kDa surface antigen family.</text>
</comment>
<evidence type="ECO:0000256" key="6">
    <source>
        <dbReference type="ARBA" id="ARBA00023288"/>
    </source>
</evidence>
<dbReference type="AlphaFoldDB" id="A0A1R3WQS9"/>
<keyword evidence="4 7" id="KW-0472">Membrane</keyword>
<comment type="subcellular location">
    <subcellularLocation>
        <location evidence="1">Cell outer membrane</location>
        <topology evidence="1">Lipid-anchor</topology>
    </subcellularLocation>
</comment>
<keyword evidence="6" id="KW-0449">Lipoprotein</keyword>
<sequence length="220" mass="22405">MTLKITLCALVGSAFVLGACTDPTSIDNVASGDPYGSTKQGALIGALAGGGLAAAAGGKSSKVLLGTAIGAAAGGALGSQLDRQAAELRQQLANDGITITNTGSQLIVTLPQSITFATDSFTVRDGLRADLMRVAAHLQRYPNSDVQIIGHTDSTGAASYNQDLSERRARAVSSVLAQGGVPQGRLVTVGMGENQPVASNQTAEGKARNRRVEIVIIPHV</sequence>
<evidence type="ECO:0000256" key="4">
    <source>
        <dbReference type="ARBA" id="ARBA00023136"/>
    </source>
</evidence>
<dbReference type="SUPFAM" id="SSF103088">
    <property type="entry name" value="OmpA-like"/>
    <property type="match status" value="1"/>
</dbReference>
<dbReference type="STRING" id="515897.SAMN05421849_1211"/>
<dbReference type="RefSeq" id="WP_076648629.1">
    <property type="nucleotide sequence ID" value="NZ_FTPS01000001.1"/>
</dbReference>
<evidence type="ECO:0000313" key="10">
    <source>
        <dbReference type="EMBL" id="SIT79858.1"/>
    </source>
</evidence>
<name>A0A1R3WQS9_9RHOB</name>
<evidence type="ECO:0000256" key="1">
    <source>
        <dbReference type="ARBA" id="ARBA00004459"/>
    </source>
</evidence>
<organism evidence="10 11">
    <name type="scientific">Pontibaca methylaminivorans</name>
    <dbReference type="NCBI Taxonomy" id="515897"/>
    <lineage>
        <taxon>Bacteria</taxon>
        <taxon>Pseudomonadati</taxon>
        <taxon>Pseudomonadota</taxon>
        <taxon>Alphaproteobacteria</taxon>
        <taxon>Rhodobacterales</taxon>
        <taxon>Roseobacteraceae</taxon>
        <taxon>Pontibaca</taxon>
    </lineage>
</organism>
<dbReference type="PRINTS" id="PR01023">
    <property type="entry name" value="NAFLGMOTY"/>
</dbReference>
<evidence type="ECO:0000256" key="8">
    <source>
        <dbReference type="SAM" id="SignalP"/>
    </source>
</evidence>
<dbReference type="Proteomes" id="UP000192455">
    <property type="component" value="Unassembled WGS sequence"/>
</dbReference>